<keyword evidence="1" id="KW-0347">Helicase</keyword>
<comment type="cofactor">
    <cofactor evidence="1">
        <name>Mg(2+)</name>
        <dbReference type="ChEBI" id="CHEBI:18420"/>
    </cofactor>
</comment>
<organism evidence="3 4">
    <name type="scientific">Dryococelus australis</name>
    <dbReference type="NCBI Taxonomy" id="614101"/>
    <lineage>
        <taxon>Eukaryota</taxon>
        <taxon>Metazoa</taxon>
        <taxon>Ecdysozoa</taxon>
        <taxon>Arthropoda</taxon>
        <taxon>Hexapoda</taxon>
        <taxon>Insecta</taxon>
        <taxon>Pterygota</taxon>
        <taxon>Neoptera</taxon>
        <taxon>Polyneoptera</taxon>
        <taxon>Phasmatodea</taxon>
        <taxon>Verophasmatodea</taxon>
        <taxon>Anareolatae</taxon>
        <taxon>Phasmatidae</taxon>
        <taxon>Eurycanthinae</taxon>
        <taxon>Dryococelus</taxon>
    </lineage>
</organism>
<keyword evidence="1" id="KW-0067">ATP-binding</keyword>
<accession>A0ABQ9HHI9</accession>
<gene>
    <name evidence="3" type="ORF">PR048_015655</name>
</gene>
<keyword evidence="1" id="KW-0233">DNA recombination</keyword>
<evidence type="ECO:0000259" key="2">
    <source>
        <dbReference type="Pfam" id="PF05970"/>
    </source>
</evidence>
<keyword evidence="1" id="KW-0234">DNA repair</keyword>
<dbReference type="Proteomes" id="UP001159363">
    <property type="component" value="Chromosome 4"/>
</dbReference>
<dbReference type="PANTHER" id="PTHR10492">
    <property type="match status" value="1"/>
</dbReference>
<dbReference type="InterPro" id="IPR010285">
    <property type="entry name" value="DNA_helicase_pif1-like_DEAD"/>
</dbReference>
<sequence length="165" mass="18061">MAAVAAADTGPEARCRVFFIYGPDGSGKTFLYNCIIHSLCADSKIVFPVWTGIASILLHISFTFQTACAGDARLMQGSVCDIFAQSPEAELLYKYSLTTWDEAPMAPKEALRCVDGLLWDVTKNDHTKFGDKVLLLGGNFIQVLPLVSHRGRSDKVNACLKKFPL</sequence>
<evidence type="ECO:0000256" key="1">
    <source>
        <dbReference type="RuleBase" id="RU363044"/>
    </source>
</evidence>
<dbReference type="EC" id="5.6.2.3" evidence="1"/>
<protein>
    <recommendedName>
        <fullName evidence="1">ATP-dependent DNA helicase</fullName>
        <ecNumber evidence="1">5.6.2.3</ecNumber>
    </recommendedName>
</protein>
<keyword evidence="1" id="KW-0547">Nucleotide-binding</keyword>
<feature type="domain" description="DNA helicase Pif1-like DEAD-box helicase" evidence="2">
    <location>
        <begin position="13"/>
        <end position="162"/>
    </location>
</feature>
<dbReference type="SUPFAM" id="SSF52540">
    <property type="entry name" value="P-loop containing nucleoside triphosphate hydrolases"/>
    <property type="match status" value="1"/>
</dbReference>
<keyword evidence="1" id="KW-0378">Hydrolase</keyword>
<evidence type="ECO:0000313" key="4">
    <source>
        <dbReference type="Proteomes" id="UP001159363"/>
    </source>
</evidence>
<reference evidence="3 4" key="1">
    <citation type="submission" date="2023-02" db="EMBL/GenBank/DDBJ databases">
        <title>LHISI_Scaffold_Assembly.</title>
        <authorList>
            <person name="Stuart O.P."/>
            <person name="Cleave R."/>
            <person name="Magrath M.J.L."/>
            <person name="Mikheyev A.S."/>
        </authorList>
    </citation>
    <scope>NUCLEOTIDE SEQUENCE [LARGE SCALE GENOMIC DNA]</scope>
    <source>
        <strain evidence="3">Daus_M_001</strain>
        <tissue evidence="3">Leg muscle</tissue>
    </source>
</reference>
<comment type="catalytic activity">
    <reaction evidence="1">
        <text>ATP + H2O = ADP + phosphate + H(+)</text>
        <dbReference type="Rhea" id="RHEA:13065"/>
        <dbReference type="ChEBI" id="CHEBI:15377"/>
        <dbReference type="ChEBI" id="CHEBI:15378"/>
        <dbReference type="ChEBI" id="CHEBI:30616"/>
        <dbReference type="ChEBI" id="CHEBI:43474"/>
        <dbReference type="ChEBI" id="CHEBI:456216"/>
        <dbReference type="EC" id="5.6.2.3"/>
    </reaction>
</comment>
<dbReference type="InterPro" id="IPR027417">
    <property type="entry name" value="P-loop_NTPase"/>
</dbReference>
<comment type="caution">
    <text evidence="3">The sequence shown here is derived from an EMBL/GenBank/DDBJ whole genome shotgun (WGS) entry which is preliminary data.</text>
</comment>
<dbReference type="PANTHER" id="PTHR10492:SF57">
    <property type="entry name" value="ATP-DEPENDENT DNA HELICASE"/>
    <property type="match status" value="1"/>
</dbReference>
<evidence type="ECO:0000313" key="3">
    <source>
        <dbReference type="EMBL" id="KAJ8883800.1"/>
    </source>
</evidence>
<comment type="similarity">
    <text evidence="1">Belongs to the helicase family.</text>
</comment>
<dbReference type="Gene3D" id="3.40.50.300">
    <property type="entry name" value="P-loop containing nucleotide triphosphate hydrolases"/>
    <property type="match status" value="1"/>
</dbReference>
<dbReference type="Pfam" id="PF05970">
    <property type="entry name" value="PIF1"/>
    <property type="match status" value="1"/>
</dbReference>
<dbReference type="EMBL" id="JARBHB010000005">
    <property type="protein sequence ID" value="KAJ8883800.1"/>
    <property type="molecule type" value="Genomic_DNA"/>
</dbReference>
<keyword evidence="1" id="KW-0227">DNA damage</keyword>
<proteinExistence type="inferred from homology"/>
<name>A0ABQ9HHI9_9NEOP</name>
<keyword evidence="4" id="KW-1185">Reference proteome</keyword>